<dbReference type="Proteomes" id="UP001628179">
    <property type="component" value="Unassembled WGS sequence"/>
</dbReference>
<dbReference type="PROSITE" id="PS50158">
    <property type="entry name" value="ZF_CCHC"/>
    <property type="match status" value="3"/>
</dbReference>
<keyword evidence="5" id="KW-1185">Reference proteome</keyword>
<organism evidence="4 5">
    <name type="scientific">Madurella fahalii</name>
    <dbReference type="NCBI Taxonomy" id="1157608"/>
    <lineage>
        <taxon>Eukaryota</taxon>
        <taxon>Fungi</taxon>
        <taxon>Dikarya</taxon>
        <taxon>Ascomycota</taxon>
        <taxon>Pezizomycotina</taxon>
        <taxon>Sordariomycetes</taxon>
        <taxon>Sordariomycetidae</taxon>
        <taxon>Sordariales</taxon>
        <taxon>Sordariales incertae sedis</taxon>
        <taxon>Madurella</taxon>
    </lineage>
</organism>
<feature type="domain" description="CCHC-type" evidence="3">
    <location>
        <begin position="1339"/>
        <end position="1356"/>
    </location>
</feature>
<dbReference type="InterPro" id="IPR041677">
    <property type="entry name" value="DNA2/NAM7_AAA_11"/>
</dbReference>
<dbReference type="GeneID" id="98181862"/>
<keyword evidence="1" id="KW-0863">Zinc-finger</keyword>
<keyword evidence="1" id="KW-0479">Metal-binding</keyword>
<proteinExistence type="predicted"/>
<dbReference type="Pfam" id="PF13087">
    <property type="entry name" value="AAA_12"/>
    <property type="match status" value="1"/>
</dbReference>
<reference evidence="4 5" key="1">
    <citation type="submission" date="2024-09" db="EMBL/GenBank/DDBJ databases">
        <title>Itraconazole resistance in Madurella fahalii resulting from another homologue of gene encoding cytochrome P450 14-alpha sterol demethylase (CYP51).</title>
        <authorList>
            <person name="Yoshioka I."/>
            <person name="Fahal A.H."/>
            <person name="Kaneko S."/>
            <person name="Yaguchi T."/>
        </authorList>
    </citation>
    <scope>NUCLEOTIDE SEQUENCE [LARGE SCALE GENOMIC DNA]</scope>
    <source>
        <strain evidence="4 5">IFM 68171</strain>
    </source>
</reference>
<feature type="domain" description="CCHC-type" evidence="3">
    <location>
        <begin position="1409"/>
        <end position="1425"/>
    </location>
</feature>
<evidence type="ECO:0000256" key="2">
    <source>
        <dbReference type="SAM" id="MobiDB-lite"/>
    </source>
</evidence>
<dbReference type="PANTHER" id="PTHR10887:SF495">
    <property type="entry name" value="HELICASE SENATAXIN ISOFORM X1-RELATED"/>
    <property type="match status" value="1"/>
</dbReference>
<feature type="region of interest" description="Disordered" evidence="2">
    <location>
        <begin position="1"/>
        <end position="41"/>
    </location>
</feature>
<dbReference type="Pfam" id="PF00098">
    <property type="entry name" value="zf-CCHC"/>
    <property type="match status" value="1"/>
</dbReference>
<dbReference type="Gene3D" id="3.40.50.300">
    <property type="entry name" value="P-loop containing nucleotide triphosphate hydrolases"/>
    <property type="match status" value="2"/>
</dbReference>
<comment type="caution">
    <text evidence="4">The sequence shown here is derived from an EMBL/GenBank/DDBJ whole genome shotgun (WGS) entry which is preliminary data.</text>
</comment>
<dbReference type="SMART" id="SM00343">
    <property type="entry name" value="ZnF_C2HC"/>
    <property type="match status" value="6"/>
</dbReference>
<dbReference type="InterPro" id="IPR041679">
    <property type="entry name" value="DNA2/NAM7-like_C"/>
</dbReference>
<dbReference type="InterPro" id="IPR045055">
    <property type="entry name" value="DNA2/NAM7-like"/>
</dbReference>
<dbReference type="RefSeq" id="XP_070922640.1">
    <property type="nucleotide sequence ID" value="XM_071066539.1"/>
</dbReference>
<dbReference type="Pfam" id="PF13086">
    <property type="entry name" value="AAA_11"/>
    <property type="match status" value="1"/>
</dbReference>
<feature type="compositionally biased region" description="Acidic residues" evidence="2">
    <location>
        <begin position="128"/>
        <end position="141"/>
    </location>
</feature>
<dbReference type="InterPro" id="IPR036875">
    <property type="entry name" value="Znf_CCHC_sf"/>
</dbReference>
<evidence type="ECO:0000259" key="3">
    <source>
        <dbReference type="PROSITE" id="PS50158"/>
    </source>
</evidence>
<feature type="compositionally biased region" description="Polar residues" evidence="2">
    <location>
        <begin position="1490"/>
        <end position="1514"/>
    </location>
</feature>
<dbReference type="InterPro" id="IPR027417">
    <property type="entry name" value="P-loop_NTPase"/>
</dbReference>
<dbReference type="SUPFAM" id="SSF57756">
    <property type="entry name" value="Retrovirus zinc finger-like domains"/>
    <property type="match status" value="2"/>
</dbReference>
<dbReference type="Gene3D" id="4.10.60.10">
    <property type="entry name" value="Zinc finger, CCHC-type"/>
    <property type="match status" value="2"/>
</dbReference>
<evidence type="ECO:0000256" key="1">
    <source>
        <dbReference type="PROSITE-ProRule" id="PRU00047"/>
    </source>
</evidence>
<name>A0ABQ0GT53_9PEZI</name>
<feature type="region of interest" description="Disordered" evidence="2">
    <location>
        <begin position="1559"/>
        <end position="1615"/>
    </location>
</feature>
<gene>
    <name evidence="4" type="ORF">MFIFM68171_11120</name>
</gene>
<keyword evidence="1" id="KW-0862">Zinc</keyword>
<feature type="region of interest" description="Disordered" evidence="2">
    <location>
        <begin position="550"/>
        <end position="573"/>
    </location>
</feature>
<feature type="domain" description="CCHC-type" evidence="3">
    <location>
        <begin position="1425"/>
        <end position="1440"/>
    </location>
</feature>
<dbReference type="EMBL" id="BAAFSV010000006">
    <property type="protein sequence ID" value="GAB1320910.1"/>
    <property type="molecule type" value="Genomic_DNA"/>
</dbReference>
<accession>A0ABQ0GT53</accession>
<protein>
    <recommendedName>
        <fullName evidence="3">CCHC-type domain-containing protein</fullName>
    </recommendedName>
</protein>
<dbReference type="SUPFAM" id="SSF52540">
    <property type="entry name" value="P-loop containing nucleoside triphosphate hydrolases"/>
    <property type="match status" value="1"/>
</dbReference>
<dbReference type="PANTHER" id="PTHR10887">
    <property type="entry name" value="DNA2/NAM7 HELICASE FAMILY"/>
    <property type="match status" value="1"/>
</dbReference>
<feature type="region of interest" description="Disordered" evidence="2">
    <location>
        <begin position="1480"/>
        <end position="1537"/>
    </location>
</feature>
<sequence length="1615" mass="178416">MSEHWGSEQLGWADWGWGDVPGDTDQSGHVPTAMESPEGSADGETIHYIESVAPDAPTVVGVIIRDPDPEVETGESQTNDSDASWTTAVEVEAENHGTDTPTNMDGGTQAEAAAPNDQASVKSTADTENPENADENDDAESIAEIDPLATAFAALDDQRFTTKPVRVYLHVNGKPLSSPGNRTSVRCDDPGDLSLDHIMTVSASPHDYACIKIAHFASHKDFERDCVGQSIIYVKDVVEYKITEHNSAQDVRDHLHSNFGAKPTNPAYKLSVVALTTSKVWIDIPRPAFKALRRVKDVLFNQLDALKNMKYDDADKAKLVLSFPQEEEDDIRCNLISALLGREGNLRKEGVNYPNPLDFWFQEENGGRREMLFPSHVGHRDDFPKLATSMKVSRYLTHDQQLVHQMVGSTYDETLQVDEYSELRTIELDAYLMQFPYADERQFLMFIKTDEKHPGLPRAGESCRVSIAGAKVIALMGPDEIIDNIIKLIEQARDEGDPVGAAIQLVSPYFKEGLSQDLATKFTSTTEEEEADVDDEYDWQVRVRKELEKLSKENELQPPLPVDEVTPAEDVETGPDDVNVTFIAHRRDISAPVFGHEYQMFIVTKPNKSPSDKKPIQVELPLIQTMKNESVEDFQTRLCDTPTVNVSLTRVHSDRTLKAEALAINCLHHPKSRPQEMAATEDLLNASKAKYTYQLQFDDSKVKPVDILARLPALGRFAAEKSKDYDAPVFCQETFRALDSSKKKAFCRLSKVPAGLAFINGVAGSGKSTFFQTIILLLFFALCDKEATVKTAIPADKKVLYVVNNNSAVDNFAQEGMNKQTSLHLEHPVPFLRLYSMESEIGTYMKKTSAQRDDALADSNAAAEFCDSFTGEPFLAELAIGQIGKDMKAAQEATRAEKARHRGISLESGAAQYFERHRDEFPALAEILQQIQQQTDGVIDQDTRSALKTLIRNLYTTFLGQFSGVIVTTPVAASNHLVHGSFKPDIVLVDEAGRLREMSLMISMTWYDAPHIVVGDHLQFGPHLTVEHHVHNALQSENPFAPSITNSTLSRAVHAGKTLASLTVNHRQLGDLYQLPSQLFYYNQVQPFLRTPDRSVPAVKAFAEYIMTLQGATNPSATENDTSRLLVELPGSQARKAGSSTYNSAHAEWVLDRVKEILDNPKITNSKGNLPAGILIIPLYVAQVNEYRLRIKKLVNAGKWTEDDAKRVEVCTLDGAQGHERDISIVDFTQTSEPGFTTDPRRLLVSLTRGIIGEIIILNRGMFNTWDTGKRSTDAYMLHRVHSKIRAKAALRVVCCPVHETYRHKFDDEVCKTITAKPMGEDHKSCDDTTHSQGACPKRKCKGCGMIGHLANECRELHCSRCQESGHLSWDCTSIKRCVHCHQPSKNHNDTICQEIKSARVASQAGSKKCNICDEEGHVSKDCTKCKTCKEDGHIAAECPTKRPNPDACKRCRSGEHQTAECPETIQCTKCAVWGHDSTSCTAKPRAKRTASNQAQVKGSQEEPTSANQEGPTDTNKEEPANAKTGKTPFLPVKTGVSKTTNADSTFDMMTNLFQQGSFDASLENQAPKDEDTAAETDDAWGGSAVGSGDGWGSSALADDAQGNPDKVTTGTSDW</sequence>
<feature type="region of interest" description="Disordered" evidence="2">
    <location>
        <begin position="95"/>
        <end position="141"/>
    </location>
</feature>
<dbReference type="InterPro" id="IPR001878">
    <property type="entry name" value="Znf_CCHC"/>
</dbReference>
<evidence type="ECO:0000313" key="5">
    <source>
        <dbReference type="Proteomes" id="UP001628179"/>
    </source>
</evidence>
<feature type="compositionally biased region" description="Polar residues" evidence="2">
    <location>
        <begin position="117"/>
        <end position="127"/>
    </location>
</feature>
<evidence type="ECO:0000313" key="4">
    <source>
        <dbReference type="EMBL" id="GAB1320910.1"/>
    </source>
</evidence>